<dbReference type="EMBL" id="VYZG01001628">
    <property type="protein sequence ID" value="NWQ81272.1"/>
    <property type="molecule type" value="Genomic_DNA"/>
</dbReference>
<dbReference type="PANTHER" id="PTHR24252">
    <property type="entry name" value="ACROSIN-RELATED"/>
    <property type="match status" value="1"/>
</dbReference>
<gene>
    <name evidence="8" type="primary">Acr_2</name>
    <name evidence="8" type="ORF">COLPIC_R05622</name>
</gene>
<name>A0A7K4S898_COLPI</name>
<dbReference type="PROSITE" id="PS50240">
    <property type="entry name" value="TRYPSIN_DOM"/>
    <property type="match status" value="1"/>
</dbReference>
<dbReference type="GO" id="GO:0007340">
    <property type="term" value="P:acrosome reaction"/>
    <property type="evidence" value="ECO:0007669"/>
    <property type="project" value="TreeGrafter"/>
</dbReference>
<comment type="catalytic activity">
    <reaction evidence="1">
        <text>Preferential cleavage: Arg-|-Xaa, Lys-|-Xaa.</text>
        <dbReference type="EC" id="3.4.21.10"/>
    </reaction>
</comment>
<sequence length="97" mass="10400">IHSHNLCAGYPHGGIDTCQGDSGGPLVCKDNNAEYFWLVGVTSWGEGCARAFQPGVYTSTQHFYDWILAQTGLHPGETAAPTPQHFVTSAAPQTQKP</sequence>
<dbReference type="SUPFAM" id="SSF50494">
    <property type="entry name" value="Trypsin-like serine proteases"/>
    <property type="match status" value="1"/>
</dbReference>
<dbReference type="InterPro" id="IPR043504">
    <property type="entry name" value="Peptidase_S1_PA_chymotrypsin"/>
</dbReference>
<reference evidence="8 9" key="1">
    <citation type="submission" date="2019-09" db="EMBL/GenBank/DDBJ databases">
        <title>Bird 10,000 Genomes (B10K) Project - Family phase.</title>
        <authorList>
            <person name="Zhang G."/>
        </authorList>
    </citation>
    <scope>NUCLEOTIDE SEQUENCE [LARGE SCALE GENOMIC DNA]</scope>
    <source>
        <strain evidence="8">B10K-DU-021-26</strain>
        <tissue evidence="8">Mixed tissue sample</tissue>
    </source>
</reference>
<accession>A0A7K4S898</accession>
<feature type="compositionally biased region" description="Polar residues" evidence="6">
    <location>
        <begin position="85"/>
        <end position="97"/>
    </location>
</feature>
<evidence type="ECO:0000256" key="2">
    <source>
        <dbReference type="ARBA" id="ARBA00012050"/>
    </source>
</evidence>
<evidence type="ECO:0000313" key="8">
    <source>
        <dbReference type="EMBL" id="NWQ81272.1"/>
    </source>
</evidence>
<feature type="region of interest" description="Disordered" evidence="6">
    <location>
        <begin position="77"/>
        <end position="97"/>
    </location>
</feature>
<dbReference type="EC" id="3.4.21.10" evidence="2"/>
<keyword evidence="9" id="KW-1185">Reference proteome</keyword>
<dbReference type="PROSITE" id="PS00135">
    <property type="entry name" value="TRYPSIN_SER"/>
    <property type="match status" value="1"/>
</dbReference>
<dbReference type="Pfam" id="PF00089">
    <property type="entry name" value="Trypsin"/>
    <property type="match status" value="1"/>
</dbReference>
<proteinExistence type="inferred from homology"/>
<comment type="caution">
    <text evidence="8">The sequence shown here is derived from an EMBL/GenBank/DDBJ whole genome shotgun (WGS) entry which is preliminary data.</text>
</comment>
<evidence type="ECO:0000256" key="6">
    <source>
        <dbReference type="SAM" id="MobiDB-lite"/>
    </source>
</evidence>
<dbReference type="GO" id="GO:0004252">
    <property type="term" value="F:serine-type endopeptidase activity"/>
    <property type="evidence" value="ECO:0007669"/>
    <property type="project" value="InterPro"/>
</dbReference>
<evidence type="ECO:0000256" key="5">
    <source>
        <dbReference type="ARBA" id="ARBA00024195"/>
    </source>
</evidence>
<evidence type="ECO:0000313" key="9">
    <source>
        <dbReference type="Proteomes" id="UP000530263"/>
    </source>
</evidence>
<organism evidence="8 9">
    <name type="scientific">Columbina picui</name>
    <name type="common">Picui ground-dove</name>
    <dbReference type="NCBI Taxonomy" id="115618"/>
    <lineage>
        <taxon>Eukaryota</taxon>
        <taxon>Metazoa</taxon>
        <taxon>Chordata</taxon>
        <taxon>Craniata</taxon>
        <taxon>Vertebrata</taxon>
        <taxon>Euteleostomi</taxon>
        <taxon>Archelosauria</taxon>
        <taxon>Archosauria</taxon>
        <taxon>Dinosauria</taxon>
        <taxon>Saurischia</taxon>
        <taxon>Theropoda</taxon>
        <taxon>Coelurosauria</taxon>
        <taxon>Aves</taxon>
        <taxon>Neognathae</taxon>
        <taxon>Neoaves</taxon>
        <taxon>Columbimorphae</taxon>
        <taxon>Columbiformes</taxon>
        <taxon>Columbidae</taxon>
        <taxon>Columbina</taxon>
    </lineage>
</organism>
<keyword evidence="4" id="KW-1015">Disulfide bond</keyword>
<dbReference type="InterPro" id="IPR009003">
    <property type="entry name" value="Peptidase_S1_PA"/>
</dbReference>
<feature type="domain" description="Peptidase S1" evidence="7">
    <location>
        <begin position="1"/>
        <end position="72"/>
    </location>
</feature>
<dbReference type="PANTHER" id="PTHR24252:SF8">
    <property type="entry name" value="ACROSIN"/>
    <property type="match status" value="1"/>
</dbReference>
<feature type="non-terminal residue" evidence="8">
    <location>
        <position position="97"/>
    </location>
</feature>
<feature type="non-terminal residue" evidence="8">
    <location>
        <position position="1"/>
    </location>
</feature>
<dbReference type="OrthoDB" id="546450at2759"/>
<dbReference type="Gene3D" id="2.40.10.10">
    <property type="entry name" value="Trypsin-like serine proteases"/>
    <property type="match status" value="1"/>
</dbReference>
<dbReference type="GO" id="GO:0006508">
    <property type="term" value="P:proteolysis"/>
    <property type="evidence" value="ECO:0007669"/>
    <property type="project" value="InterPro"/>
</dbReference>
<dbReference type="AlphaFoldDB" id="A0A7K4S898"/>
<evidence type="ECO:0000256" key="1">
    <source>
        <dbReference type="ARBA" id="ARBA00001656"/>
    </source>
</evidence>
<evidence type="ECO:0000256" key="3">
    <source>
        <dbReference type="ARBA" id="ARBA00017161"/>
    </source>
</evidence>
<evidence type="ECO:0000259" key="7">
    <source>
        <dbReference type="PROSITE" id="PS50240"/>
    </source>
</evidence>
<comment type="similarity">
    <text evidence="5">Belongs to the peptidase S1 family. CLIP subfamily.</text>
</comment>
<dbReference type="Proteomes" id="UP000530263">
    <property type="component" value="Unassembled WGS sequence"/>
</dbReference>
<dbReference type="InterPro" id="IPR001254">
    <property type="entry name" value="Trypsin_dom"/>
</dbReference>
<dbReference type="InterPro" id="IPR033116">
    <property type="entry name" value="TRYPSIN_SER"/>
</dbReference>
<dbReference type="FunFam" id="2.40.10.10:FF:000002">
    <property type="entry name" value="Transmembrane protease serine"/>
    <property type="match status" value="1"/>
</dbReference>
<protein>
    <recommendedName>
        <fullName evidence="3">Acrosin</fullName>
        <ecNumber evidence="2">3.4.21.10</ecNumber>
    </recommendedName>
</protein>
<evidence type="ECO:0000256" key="4">
    <source>
        <dbReference type="ARBA" id="ARBA00023157"/>
    </source>
</evidence>